<evidence type="ECO:0000256" key="1">
    <source>
        <dbReference type="SAM" id="Phobius"/>
    </source>
</evidence>
<feature type="transmembrane region" description="Helical" evidence="1">
    <location>
        <begin position="678"/>
        <end position="698"/>
    </location>
</feature>
<sequence>MTRNFYKKLMLAVIFIFLMGSSLSNLTFANENKQQHKQVIMVVINQVNYQDLMQMKSVEDIINKGGVGLLNTRTAGKAIIPKAYATIGAGVRAEGNWTSSEAQPATKENEIIYKTRTGQKVPKGGILNLEINQLISYNEEGEYGATAGQLGTLIRNAGLKTAAYGNMDVGEENRRPHVLIAMDQWGRVDQGEVSRNILIEDPTYPGELRTDFSKIYNYIKENKNFPALTVVETGDITRLEEEKVNLSPQMYEKHKKDTLQRFDDFIEKTKKLVDKENKLLVLVTPFANQEDRSEGYELTPVVMYGDGVEKGLLISDTTRREGFISNVDIAPTILSYLGIEKENMVGQPIHVVPGEKDYLNKLLETNEFVVANSNNRLPILTMFVAYQIVLLIVALFMVLFKRNISEKYINVFKKFLLSGMIIPIVLLYIPIFEIKNLFLYIIAIIAITFLLSWIVNYIENKMEDPLIPIIFITLFTALSLIIDIIMGTPLVKISLLGYDPVIGARYYGIGNEYMGILIGSSLVLLFASKEKISIDKNIILGLLIFLIIIIGYPEFGANVGGTITITAAAIFIFFKLFHIKLGWKQVIFAGIGIISVVSIMAVIDVFFVESQSHLAGAISSIREGGIVELSMIILRKISMNIKLFGVTVWSKVLVVSIIVFAIIFNRPPGLLKGVIDKYSCLSIGWTAVVIASIVGFLVNDSGVVAAATCIIYLSFSLLYILIQEPHNV</sequence>
<keyword evidence="1" id="KW-0812">Transmembrane</keyword>
<reference evidence="2 3" key="1">
    <citation type="submission" date="2017-02" db="EMBL/GenBank/DDBJ databases">
        <authorList>
            <person name="Peterson S.W."/>
        </authorList>
    </citation>
    <scope>NUCLEOTIDE SEQUENCE [LARGE SCALE GENOMIC DNA]</scope>
    <source>
        <strain evidence="2 3">DSM 15102</strain>
    </source>
</reference>
<feature type="transmembrane region" description="Helical" evidence="1">
    <location>
        <begin position="586"/>
        <end position="608"/>
    </location>
</feature>
<feature type="transmembrane region" description="Helical" evidence="1">
    <location>
        <begin position="377"/>
        <end position="399"/>
    </location>
</feature>
<evidence type="ECO:0000313" key="3">
    <source>
        <dbReference type="Proteomes" id="UP000196365"/>
    </source>
</evidence>
<feature type="transmembrane region" description="Helical" evidence="1">
    <location>
        <begin position="704"/>
        <end position="722"/>
    </location>
</feature>
<feature type="transmembrane region" description="Helical" evidence="1">
    <location>
        <begin position="648"/>
        <end position="666"/>
    </location>
</feature>
<dbReference type="InterPro" id="IPR017850">
    <property type="entry name" value="Alkaline_phosphatase_core_sf"/>
</dbReference>
<feature type="transmembrane region" description="Helical" evidence="1">
    <location>
        <begin position="538"/>
        <end position="555"/>
    </location>
</feature>
<organism evidence="2 3">
    <name type="scientific">Garciella nitratireducens DSM 15102</name>
    <dbReference type="NCBI Taxonomy" id="1121911"/>
    <lineage>
        <taxon>Bacteria</taxon>
        <taxon>Bacillati</taxon>
        <taxon>Bacillota</taxon>
        <taxon>Clostridia</taxon>
        <taxon>Eubacteriales</taxon>
        <taxon>Eubacteriaceae</taxon>
        <taxon>Garciella</taxon>
    </lineage>
</organism>
<keyword evidence="3" id="KW-1185">Reference proteome</keyword>
<feature type="transmembrane region" description="Helical" evidence="1">
    <location>
        <begin position="561"/>
        <end position="579"/>
    </location>
</feature>
<dbReference type="SUPFAM" id="SSF53649">
    <property type="entry name" value="Alkaline phosphatase-like"/>
    <property type="match status" value="1"/>
</dbReference>
<dbReference type="RefSeq" id="WP_087677523.1">
    <property type="nucleotide sequence ID" value="NZ_FUWV01000001.1"/>
</dbReference>
<dbReference type="Proteomes" id="UP000196365">
    <property type="component" value="Unassembled WGS sequence"/>
</dbReference>
<feature type="transmembrane region" description="Helical" evidence="1">
    <location>
        <begin position="437"/>
        <end position="458"/>
    </location>
</feature>
<feature type="transmembrane region" description="Helical" evidence="1">
    <location>
        <begin position="465"/>
        <end position="486"/>
    </location>
</feature>
<dbReference type="OrthoDB" id="3199331at2"/>
<dbReference type="EMBL" id="FUWV01000001">
    <property type="protein sequence ID" value="SJZ33243.1"/>
    <property type="molecule type" value="Genomic_DNA"/>
</dbReference>
<evidence type="ECO:0000313" key="2">
    <source>
        <dbReference type="EMBL" id="SJZ33243.1"/>
    </source>
</evidence>
<feature type="transmembrane region" description="Helical" evidence="1">
    <location>
        <begin position="411"/>
        <end position="431"/>
    </location>
</feature>
<name>A0A1T4JSX4_9FIRM</name>
<keyword evidence="1" id="KW-0472">Membrane</keyword>
<accession>A0A1T4JSX4</accession>
<feature type="transmembrane region" description="Helical" evidence="1">
    <location>
        <begin position="506"/>
        <end position="526"/>
    </location>
</feature>
<dbReference type="Gene3D" id="3.40.720.10">
    <property type="entry name" value="Alkaline Phosphatase, subunit A"/>
    <property type="match status" value="1"/>
</dbReference>
<dbReference type="AlphaFoldDB" id="A0A1T4JSX4"/>
<proteinExistence type="predicted"/>
<protein>
    <submittedName>
        <fullName evidence="2">Uncharacterized protein</fullName>
    </submittedName>
</protein>
<gene>
    <name evidence="2" type="ORF">SAMN02745973_00063</name>
</gene>
<keyword evidence="1" id="KW-1133">Transmembrane helix</keyword>